<dbReference type="InterPro" id="IPR001763">
    <property type="entry name" value="Rhodanese-like_dom"/>
</dbReference>
<feature type="domain" description="Rhodanese" evidence="2">
    <location>
        <begin position="297"/>
        <end position="389"/>
    </location>
</feature>
<dbReference type="Gene3D" id="3.40.50.720">
    <property type="entry name" value="NAD(P)-binding Rossmann-like Domain"/>
    <property type="match status" value="1"/>
</dbReference>
<evidence type="ECO:0000313" key="4">
    <source>
        <dbReference type="Proteomes" id="UP000592181"/>
    </source>
</evidence>
<keyword evidence="3" id="KW-0548">Nucleotidyltransferase</keyword>
<dbReference type="CDD" id="cd00757">
    <property type="entry name" value="ThiF_MoeB_HesA_family"/>
    <property type="match status" value="1"/>
</dbReference>
<dbReference type="GO" id="GO:0016779">
    <property type="term" value="F:nucleotidyltransferase activity"/>
    <property type="evidence" value="ECO:0007669"/>
    <property type="project" value="UniProtKB-KW"/>
</dbReference>
<organism evidence="3 4">
    <name type="scientific">Janibacter alkaliphilus</name>
    <dbReference type="NCBI Taxonomy" id="1069963"/>
    <lineage>
        <taxon>Bacteria</taxon>
        <taxon>Bacillati</taxon>
        <taxon>Actinomycetota</taxon>
        <taxon>Actinomycetes</taxon>
        <taxon>Micrococcales</taxon>
        <taxon>Intrasporangiaceae</taxon>
        <taxon>Janibacter</taxon>
    </lineage>
</organism>
<dbReference type="PANTHER" id="PTHR10953:SF102">
    <property type="entry name" value="ADENYLYLTRANSFERASE AND SULFURTRANSFERASE MOCS3"/>
    <property type="match status" value="1"/>
</dbReference>
<dbReference type="GO" id="GO:0008146">
    <property type="term" value="F:sulfotransferase activity"/>
    <property type="evidence" value="ECO:0007669"/>
    <property type="project" value="TreeGrafter"/>
</dbReference>
<dbReference type="PROSITE" id="PS50206">
    <property type="entry name" value="RHODANESE_3"/>
    <property type="match status" value="1"/>
</dbReference>
<dbReference type="SUPFAM" id="SSF52821">
    <property type="entry name" value="Rhodanese/Cell cycle control phosphatase"/>
    <property type="match status" value="1"/>
</dbReference>
<sequence length="391" mass="40316">MPVPALVSPGPPLSRGQTTRYARHLLLPDVGETGQRRLLAARVAVVGAGGLGSPVLLYLAAAGVGTITVIDDDVVEVTNLQRQVVHSADDVGRPKVDSAVEAVRALNPDCQVVGLAERVTAASAERLLAGHDLVLDGSDTFDTRYVVDAACTALGVPLVWAAVYRSAAHLTTFWPGAPEGVPAVGLRDLFPHPPPPGSVPACGDAGVLGALVGQVGAMMAGEAIRLITGSGRPLCGRLLYIDAATSTQREIPLAPSGAYVDGLPQGLMAPPAGPPGSGADEGTPLITPTDLADRLAAPSPPTVLDVREAAEVAIGVVPGARHLPVGELTDDPDLRSLGLEPDQELVLVCKAGPRAHLAADVLRREGYQRLSVLEGGMLAWIDQVAPELPRY</sequence>
<dbReference type="SUPFAM" id="SSF69572">
    <property type="entry name" value="Activating enzymes of the ubiquitin-like proteins"/>
    <property type="match status" value="1"/>
</dbReference>
<dbReference type="GO" id="GO:0004792">
    <property type="term" value="F:thiosulfate-cyanide sulfurtransferase activity"/>
    <property type="evidence" value="ECO:0007669"/>
    <property type="project" value="TreeGrafter"/>
</dbReference>
<evidence type="ECO:0000313" key="3">
    <source>
        <dbReference type="EMBL" id="NYG38609.1"/>
    </source>
</evidence>
<protein>
    <submittedName>
        <fullName evidence="3">Adenylyltransferase/sulfurtransferase</fullName>
    </submittedName>
</protein>
<comment type="caution">
    <text evidence="3">The sequence shown here is derived from an EMBL/GenBank/DDBJ whole genome shotgun (WGS) entry which is preliminary data.</text>
</comment>
<dbReference type="InterPro" id="IPR000594">
    <property type="entry name" value="ThiF_NAD_FAD-bd"/>
</dbReference>
<dbReference type="Pfam" id="PF00581">
    <property type="entry name" value="Rhodanese"/>
    <property type="match status" value="1"/>
</dbReference>
<name>A0A852X6R7_9MICO</name>
<dbReference type="InterPro" id="IPR036873">
    <property type="entry name" value="Rhodanese-like_dom_sf"/>
</dbReference>
<dbReference type="Gene3D" id="3.40.250.10">
    <property type="entry name" value="Rhodanese-like domain"/>
    <property type="match status" value="1"/>
</dbReference>
<gene>
    <name evidence="3" type="ORF">BJY28_003078</name>
</gene>
<comment type="similarity">
    <text evidence="1">Belongs to the HesA/MoeB/ThiF family.</text>
</comment>
<dbReference type="Pfam" id="PF00899">
    <property type="entry name" value="ThiF"/>
    <property type="match status" value="1"/>
</dbReference>
<dbReference type="InterPro" id="IPR045886">
    <property type="entry name" value="ThiF/MoeB/HesA"/>
</dbReference>
<reference evidence="3 4" key="1">
    <citation type="submission" date="2020-07" db="EMBL/GenBank/DDBJ databases">
        <title>Sequencing the genomes of 1000 actinobacteria strains.</title>
        <authorList>
            <person name="Klenk H.-P."/>
        </authorList>
    </citation>
    <scope>NUCLEOTIDE SEQUENCE [LARGE SCALE GENOMIC DNA]</scope>
    <source>
        <strain evidence="3 4">DSM 24723</strain>
    </source>
</reference>
<dbReference type="Proteomes" id="UP000592181">
    <property type="component" value="Unassembled WGS sequence"/>
</dbReference>
<evidence type="ECO:0000256" key="1">
    <source>
        <dbReference type="ARBA" id="ARBA00009919"/>
    </source>
</evidence>
<dbReference type="GO" id="GO:0005829">
    <property type="term" value="C:cytosol"/>
    <property type="evidence" value="ECO:0007669"/>
    <property type="project" value="TreeGrafter"/>
</dbReference>
<dbReference type="PANTHER" id="PTHR10953">
    <property type="entry name" value="UBIQUITIN-ACTIVATING ENZYME E1"/>
    <property type="match status" value="1"/>
</dbReference>
<keyword evidence="4" id="KW-1185">Reference proteome</keyword>
<evidence type="ECO:0000259" key="2">
    <source>
        <dbReference type="PROSITE" id="PS50206"/>
    </source>
</evidence>
<dbReference type="CDD" id="cd00158">
    <property type="entry name" value="RHOD"/>
    <property type="match status" value="1"/>
</dbReference>
<dbReference type="EMBL" id="JACBZX010000001">
    <property type="protein sequence ID" value="NYG38609.1"/>
    <property type="molecule type" value="Genomic_DNA"/>
</dbReference>
<dbReference type="InterPro" id="IPR035985">
    <property type="entry name" value="Ubiquitin-activating_enz"/>
</dbReference>
<accession>A0A852X6R7</accession>
<dbReference type="GO" id="GO:0008641">
    <property type="term" value="F:ubiquitin-like modifier activating enzyme activity"/>
    <property type="evidence" value="ECO:0007669"/>
    <property type="project" value="InterPro"/>
</dbReference>
<keyword evidence="3" id="KW-0808">Transferase</keyword>
<proteinExistence type="inferred from homology"/>
<dbReference type="SMART" id="SM00450">
    <property type="entry name" value="RHOD"/>
    <property type="match status" value="1"/>
</dbReference>
<dbReference type="RefSeq" id="WP_179463777.1">
    <property type="nucleotide sequence ID" value="NZ_JACBZX010000001.1"/>
</dbReference>
<dbReference type="AlphaFoldDB" id="A0A852X6R7"/>
<dbReference type="FunFam" id="3.40.50.720:FF:000080">
    <property type="entry name" value="Thiazole biosynthesis adenylyltransferase ThiF"/>
    <property type="match status" value="1"/>
</dbReference>